<keyword evidence="3 6" id="KW-0808">Transferase</keyword>
<dbReference type="GO" id="GO:0005737">
    <property type="term" value="C:cytoplasm"/>
    <property type="evidence" value="ECO:0007669"/>
    <property type="project" value="TreeGrafter"/>
</dbReference>
<reference evidence="10 11" key="1">
    <citation type="journal article" date="2013" name="Genome Announc.">
        <title>Complete Genome Sequence of Carnobacterium gilichinskyi Strain WN1359T (DSM 27470T).</title>
        <authorList>
            <person name="Leonard M.T."/>
            <person name="Panayotova N."/>
            <person name="Farmerie W.G."/>
            <person name="Triplett E.W."/>
            <person name="Nicholson W.L."/>
        </authorList>
    </citation>
    <scope>NUCLEOTIDE SEQUENCE [LARGE SCALE GENOMIC DNA]</scope>
    <source>
        <strain evidence="10 11">WN1359</strain>
    </source>
</reference>
<feature type="compositionally biased region" description="Low complexity" evidence="7">
    <location>
        <begin position="275"/>
        <end position="293"/>
    </location>
</feature>
<dbReference type="GO" id="GO:0031405">
    <property type="term" value="F:lipoic acid binding"/>
    <property type="evidence" value="ECO:0007669"/>
    <property type="project" value="TreeGrafter"/>
</dbReference>
<feature type="compositionally biased region" description="Low complexity" evidence="7">
    <location>
        <begin position="107"/>
        <end position="117"/>
    </location>
</feature>
<dbReference type="SUPFAM" id="SSF51230">
    <property type="entry name" value="Single hybrid motif"/>
    <property type="match status" value="2"/>
</dbReference>
<feature type="domain" description="Lipoyl-binding" evidence="8">
    <location>
        <begin position="2"/>
        <end position="77"/>
    </location>
</feature>
<proteinExistence type="inferred from homology"/>
<evidence type="ECO:0000256" key="7">
    <source>
        <dbReference type="SAM" id="MobiDB-lite"/>
    </source>
</evidence>
<evidence type="ECO:0000256" key="1">
    <source>
        <dbReference type="ARBA" id="ARBA00001938"/>
    </source>
</evidence>
<evidence type="ECO:0000256" key="3">
    <source>
        <dbReference type="ARBA" id="ARBA00022679"/>
    </source>
</evidence>
<dbReference type="InterPro" id="IPR001078">
    <property type="entry name" value="2-oxoacid_DH_actylTfrase"/>
</dbReference>
<dbReference type="PANTHER" id="PTHR43178">
    <property type="entry name" value="DIHYDROLIPOAMIDE ACETYLTRANSFERASE COMPONENT OF PYRUVATE DEHYDROGENASE COMPLEX"/>
    <property type="match status" value="1"/>
</dbReference>
<evidence type="ECO:0000256" key="2">
    <source>
        <dbReference type="ARBA" id="ARBA00007317"/>
    </source>
</evidence>
<dbReference type="Pfam" id="PF02817">
    <property type="entry name" value="E3_binding"/>
    <property type="match status" value="1"/>
</dbReference>
<feature type="compositionally biased region" description="Low complexity" evidence="7">
    <location>
        <begin position="204"/>
        <end position="228"/>
    </location>
</feature>
<gene>
    <name evidence="10" type="ORF">Q783_04120</name>
</gene>
<dbReference type="SUPFAM" id="SSF47005">
    <property type="entry name" value="Peripheral subunit-binding domain of 2-oxo acid dehydrogenase complex"/>
    <property type="match status" value="1"/>
</dbReference>
<evidence type="ECO:0000313" key="10">
    <source>
        <dbReference type="EMBL" id="AGY81480.1"/>
    </source>
</evidence>
<dbReference type="Pfam" id="PF00364">
    <property type="entry name" value="Biotin_lipoyl"/>
    <property type="match status" value="2"/>
</dbReference>
<dbReference type="EMBL" id="CP006812">
    <property type="protein sequence ID" value="AGY81480.1"/>
    <property type="molecule type" value="Genomic_DNA"/>
</dbReference>
<evidence type="ECO:0000256" key="6">
    <source>
        <dbReference type="RuleBase" id="RU003423"/>
    </source>
</evidence>
<dbReference type="CDD" id="cd06849">
    <property type="entry name" value="lipoyl_domain"/>
    <property type="match status" value="2"/>
</dbReference>
<dbReference type="PATRIC" id="fig|1266845.5.peg.761"/>
<dbReference type="PROSITE" id="PS51826">
    <property type="entry name" value="PSBD"/>
    <property type="match status" value="1"/>
</dbReference>
<feature type="region of interest" description="Disordered" evidence="7">
    <location>
        <begin position="81"/>
        <end position="117"/>
    </location>
</feature>
<dbReference type="InterPro" id="IPR050743">
    <property type="entry name" value="2-oxoacid_DH_E2_comp"/>
</dbReference>
<dbReference type="Proteomes" id="UP000017469">
    <property type="component" value="Chromosome"/>
</dbReference>
<feature type="region of interest" description="Disordered" evidence="7">
    <location>
        <begin position="202"/>
        <end position="232"/>
    </location>
</feature>
<feature type="region of interest" description="Disordered" evidence="7">
    <location>
        <begin position="256"/>
        <end position="314"/>
    </location>
</feature>
<dbReference type="Gene3D" id="2.40.50.100">
    <property type="match status" value="2"/>
</dbReference>
<feature type="domain" description="Peripheral subunit-binding (PSBD)" evidence="9">
    <location>
        <begin position="233"/>
        <end position="270"/>
    </location>
</feature>
<dbReference type="eggNOG" id="COG0508">
    <property type="taxonomic scope" value="Bacteria"/>
</dbReference>
<dbReference type="InterPro" id="IPR036625">
    <property type="entry name" value="E3-bd_dom_sf"/>
</dbReference>
<dbReference type="Gene3D" id="3.30.559.10">
    <property type="entry name" value="Chloramphenicol acetyltransferase-like domain"/>
    <property type="match status" value="1"/>
</dbReference>
<comment type="cofactor">
    <cofactor evidence="1 6">
        <name>(R)-lipoate</name>
        <dbReference type="ChEBI" id="CHEBI:83088"/>
    </cofactor>
</comment>
<protein>
    <recommendedName>
        <fullName evidence="6">Dihydrolipoamide acetyltransferase component of pyruvate dehydrogenase complex</fullName>
        <ecNumber evidence="6">2.3.1.-</ecNumber>
    </recommendedName>
</protein>
<keyword evidence="4 6" id="KW-0450">Lipoyl</keyword>
<keyword evidence="5 6" id="KW-0012">Acyltransferase</keyword>
<name>U5S8B5_9LACT</name>
<evidence type="ECO:0000259" key="9">
    <source>
        <dbReference type="PROSITE" id="PS51826"/>
    </source>
</evidence>
<evidence type="ECO:0000313" key="11">
    <source>
        <dbReference type="Proteomes" id="UP000017469"/>
    </source>
</evidence>
<dbReference type="KEGG" id="caw:Q783_04120"/>
<dbReference type="PROSITE" id="PS00189">
    <property type="entry name" value="LIPOYL"/>
    <property type="match status" value="2"/>
</dbReference>
<dbReference type="EC" id="2.3.1.-" evidence="6"/>
<dbReference type="FunFam" id="3.30.559.10:FF:000007">
    <property type="entry name" value="Dihydrolipoamide acetyltransferase component of pyruvate dehydrogenase complex"/>
    <property type="match status" value="1"/>
</dbReference>
<dbReference type="InterPro" id="IPR023213">
    <property type="entry name" value="CAT-like_dom_sf"/>
</dbReference>
<dbReference type="InterPro" id="IPR000089">
    <property type="entry name" value="Biotin_lipoyl"/>
</dbReference>
<dbReference type="InterPro" id="IPR011053">
    <property type="entry name" value="Single_hybrid_motif"/>
</dbReference>
<organism evidence="10 11">
    <name type="scientific">Carnobacterium inhibens subsp. gilichinskyi</name>
    <dbReference type="NCBI Taxonomy" id="1266845"/>
    <lineage>
        <taxon>Bacteria</taxon>
        <taxon>Bacillati</taxon>
        <taxon>Bacillota</taxon>
        <taxon>Bacilli</taxon>
        <taxon>Lactobacillales</taxon>
        <taxon>Carnobacteriaceae</taxon>
        <taxon>Carnobacterium</taxon>
    </lineage>
</organism>
<evidence type="ECO:0000259" key="8">
    <source>
        <dbReference type="PROSITE" id="PS50968"/>
    </source>
</evidence>
<dbReference type="STRING" id="1266845.Q783_04120"/>
<dbReference type="AlphaFoldDB" id="U5S8B5"/>
<feature type="compositionally biased region" description="Pro residues" evidence="7">
    <location>
        <begin position="97"/>
        <end position="106"/>
    </location>
</feature>
<feature type="domain" description="Lipoyl-binding" evidence="8">
    <location>
        <begin position="122"/>
        <end position="197"/>
    </location>
</feature>
<evidence type="ECO:0000256" key="4">
    <source>
        <dbReference type="ARBA" id="ARBA00022823"/>
    </source>
</evidence>
<dbReference type="GO" id="GO:0016407">
    <property type="term" value="F:acetyltransferase activity"/>
    <property type="evidence" value="ECO:0007669"/>
    <property type="project" value="TreeGrafter"/>
</dbReference>
<dbReference type="PROSITE" id="PS50968">
    <property type="entry name" value="BIOTINYL_LIPOYL"/>
    <property type="match status" value="2"/>
</dbReference>
<accession>U5S8B5</accession>
<dbReference type="RefSeq" id="WP_023177537.1">
    <property type="nucleotide sequence ID" value="NC_022606.1"/>
</dbReference>
<dbReference type="Gene3D" id="4.10.320.10">
    <property type="entry name" value="E3-binding domain"/>
    <property type="match status" value="1"/>
</dbReference>
<feature type="compositionally biased region" description="Basic and acidic residues" evidence="7">
    <location>
        <begin position="261"/>
        <end position="270"/>
    </location>
</feature>
<comment type="similarity">
    <text evidence="2 6">Belongs to the 2-oxoacid dehydrogenase family.</text>
</comment>
<evidence type="ECO:0000256" key="5">
    <source>
        <dbReference type="ARBA" id="ARBA00023315"/>
    </source>
</evidence>
<dbReference type="HOGENOM" id="CLU_016733_10_0_9"/>
<dbReference type="InterPro" id="IPR003016">
    <property type="entry name" value="2-oxoA_DH_lipoyl-BS"/>
</dbReference>
<dbReference type="PANTHER" id="PTHR43178:SF5">
    <property type="entry name" value="LIPOAMIDE ACYLTRANSFERASE COMPONENT OF BRANCHED-CHAIN ALPHA-KETO ACID DEHYDROGENASE COMPLEX, MITOCHONDRIAL"/>
    <property type="match status" value="1"/>
</dbReference>
<dbReference type="InterPro" id="IPR004167">
    <property type="entry name" value="PSBD"/>
</dbReference>
<sequence length="544" mass="57291">MAFKFKLPDVGEGMAEGEIVKWLVAEGDTVEEEDSIVEIQNDKSVEEIATPVSGTIKKIMVEEGTVATVGQVIVEIDAPGHEEDEEAGSVPATSPEAPAPEAPAPEAPAASAPAPASSGTAFYQFKMPDVGEGMAEGEIVKWLVAEGDTVNEEDSVAEIQNDKSVEEIASPVSGTIKKILVEEGTVAMVGQALLEIDSPEHNTEGAAPAAQEAPAASTATASTEAPSSNKNVLAMPSVRQFARENDVDITQVSATGKNGRTTKEDIENFKKNGGKAPEAPAAPTEKAAETKAPAAKKEAAPAKAFKSNQAELETREAMTPMRKAIAKAMVNSKATAPHVTLFDEVDSTKLMAHRKHFKDIAASKGVKLTFLPYVVKAIVSVLRKYPALNASIDDSTNEIVYKHYFNIGIATDTDRGLFVPVIKDADAKSIFSIASEITELSGKATEGKLAANEMSSGSISISNIGSIGGGWFTPVINYPEVAILGVGRIAKKAVVNADDEIVVAPVMQLSLSFDHRIIDGATAQKAMNELKTLLADPELLLMEG</sequence>
<dbReference type="SUPFAM" id="SSF52777">
    <property type="entry name" value="CoA-dependent acyltransferases"/>
    <property type="match status" value="1"/>
</dbReference>
<dbReference type="Pfam" id="PF00198">
    <property type="entry name" value="2-oxoacid_dh"/>
    <property type="match status" value="1"/>
</dbReference>